<sequence>MSEVCSLAILEYLIQSSGCLRLEDLWAILLAKFHQCSDVLSIVGSTPESLEQFVRRQSALFRVVDGYVYSADIPLGASENVPTLPHPKRPSSSELIRPEGVSDSGQTMSPEMEPEVQAVKYFQEHLLRKPERWVPIKRLAGHLSQASPSVRMVVGPQSEFVSFLLRHSLFFRVQGDLVGLSDNIRNSFSVCLPTPNNKKKQRPVSFQGMEDPRRRSSSDRFQLPVYFQTTAGNSIGPKQPSSETDTIVLSMEECKALLWLRDSVESSSDHELLMSSLLSRLSSAPKCVHGTIGWTQIELKEFIKKYNKVFLYDEASQKVRIHSSKNINLVIVTRNANVGENGVLLAQRGCIFCINRLWGIIDLGFHEHVFFDRSLFKHVTDLSKHFQVKETVFFNAVLAPKESRAKWRATCVWKESDPLANYLQRLATKGQTVDSASDENSDYQDDPDSGLDNSEEQPHSKPCIKSLFDEVNEAFDRCVNAFASIRLAEAWEIQPKQTSTQLPDEAHLGQILVDGHSSAPKPSSRLGESRSGCSSPVSELSTLSGIPSITGFGDGCSSIRTSSSVPLSESDPDRSRCVCSCILGADAFATRQVTQTSVATQTLFTGDIMATKLYHEDVGTVV</sequence>
<dbReference type="Pfam" id="PF23713">
    <property type="entry name" value="WHD_Egal"/>
    <property type="match status" value="3"/>
</dbReference>
<feature type="domain" description="Egal-1 winged helix" evidence="2">
    <location>
        <begin position="255"/>
        <end position="310"/>
    </location>
</feature>
<dbReference type="InterPro" id="IPR056589">
    <property type="entry name" value="WH_Egal-1"/>
</dbReference>
<feature type="region of interest" description="Disordered" evidence="1">
    <location>
        <begin position="80"/>
        <end position="109"/>
    </location>
</feature>
<dbReference type="InParanoid" id="A0A419Q0K3"/>
<keyword evidence="4" id="KW-1185">Reference proteome</keyword>
<evidence type="ECO:0000313" key="3">
    <source>
        <dbReference type="EMBL" id="KAG5451922.1"/>
    </source>
</evidence>
<accession>A0A419Q0K3</accession>
<organism evidence="3 4">
    <name type="scientific">Clonorchis sinensis</name>
    <name type="common">Chinese liver fluke</name>
    <dbReference type="NCBI Taxonomy" id="79923"/>
    <lineage>
        <taxon>Eukaryota</taxon>
        <taxon>Metazoa</taxon>
        <taxon>Spiralia</taxon>
        <taxon>Lophotrochozoa</taxon>
        <taxon>Platyhelminthes</taxon>
        <taxon>Trematoda</taxon>
        <taxon>Digenea</taxon>
        <taxon>Opisthorchiida</taxon>
        <taxon>Opisthorchiata</taxon>
        <taxon>Opisthorchiidae</taxon>
        <taxon>Clonorchis</taxon>
    </lineage>
</organism>
<feature type="region of interest" description="Disordered" evidence="1">
    <location>
        <begin position="514"/>
        <end position="533"/>
    </location>
</feature>
<dbReference type="EMBL" id="NIRI02000042">
    <property type="protein sequence ID" value="KAG5451922.1"/>
    <property type="molecule type" value="Genomic_DNA"/>
</dbReference>
<feature type="domain" description="Egal-1 winged helix" evidence="2">
    <location>
        <begin position="7"/>
        <end position="72"/>
    </location>
</feature>
<feature type="domain" description="Egal-1 winged helix" evidence="2">
    <location>
        <begin position="117"/>
        <end position="182"/>
    </location>
</feature>
<comment type="caution">
    <text evidence="3">The sequence shown here is derived from an EMBL/GenBank/DDBJ whole genome shotgun (WGS) entry which is preliminary data.</text>
</comment>
<dbReference type="AlphaFoldDB" id="A0A419Q0K3"/>
<proteinExistence type="predicted"/>
<dbReference type="OrthoDB" id="26838at2759"/>
<name>A0A419Q0K3_CLOSI</name>
<feature type="compositionally biased region" description="Acidic residues" evidence="1">
    <location>
        <begin position="436"/>
        <end position="455"/>
    </location>
</feature>
<dbReference type="Proteomes" id="UP000286415">
    <property type="component" value="Unassembled WGS sequence"/>
</dbReference>
<protein>
    <recommendedName>
        <fullName evidence="2">Egal-1 winged helix domain-containing protein</fullName>
    </recommendedName>
</protein>
<feature type="region of interest" description="Disordered" evidence="1">
    <location>
        <begin position="430"/>
        <end position="460"/>
    </location>
</feature>
<dbReference type="STRING" id="79923.A0A419Q0K3"/>
<evidence type="ECO:0000259" key="2">
    <source>
        <dbReference type="Pfam" id="PF23713"/>
    </source>
</evidence>
<reference evidence="3 4" key="1">
    <citation type="journal article" date="2018" name="Biotechnol. Adv.">
        <title>Improved genomic resources and new bioinformatic workflow for the carcinogenic parasite Clonorchis sinensis: Biotechnological implications.</title>
        <authorList>
            <person name="Wang D."/>
            <person name="Korhonen P.K."/>
            <person name="Gasser R.B."/>
            <person name="Young N.D."/>
        </authorList>
    </citation>
    <scope>NUCLEOTIDE SEQUENCE [LARGE SCALE GENOMIC DNA]</scope>
    <source>
        <strain evidence="3">Cs-k2</strain>
    </source>
</reference>
<evidence type="ECO:0000313" key="4">
    <source>
        <dbReference type="Proteomes" id="UP000286415"/>
    </source>
</evidence>
<evidence type="ECO:0000256" key="1">
    <source>
        <dbReference type="SAM" id="MobiDB-lite"/>
    </source>
</evidence>
<feature type="region of interest" description="Disordered" evidence="1">
    <location>
        <begin position="196"/>
        <end position="218"/>
    </location>
</feature>
<reference evidence="3 4" key="2">
    <citation type="journal article" date="2021" name="Genomics">
        <title>High-quality reference genome for Clonorchis sinensis.</title>
        <authorList>
            <person name="Young N.D."/>
            <person name="Stroehlein A.J."/>
            <person name="Kinkar L."/>
            <person name="Wang T."/>
            <person name="Sohn W.M."/>
            <person name="Chang B.C.H."/>
            <person name="Kaur P."/>
            <person name="Weisz D."/>
            <person name="Dudchenko O."/>
            <person name="Aiden E.L."/>
            <person name="Korhonen P.K."/>
            <person name="Gasser R.B."/>
        </authorList>
    </citation>
    <scope>NUCLEOTIDE SEQUENCE [LARGE SCALE GENOMIC DNA]</scope>
    <source>
        <strain evidence="3">Cs-k2</strain>
    </source>
</reference>
<gene>
    <name evidence="3" type="ORF">CSKR_112292</name>
</gene>